<keyword evidence="7" id="KW-0326">Glycosidase</keyword>
<dbReference type="Pfam" id="PF18911">
    <property type="entry name" value="PKD_4"/>
    <property type="match status" value="2"/>
</dbReference>
<evidence type="ECO:0000256" key="1">
    <source>
        <dbReference type="ARBA" id="ARBA00000966"/>
    </source>
</evidence>
<reference evidence="11" key="1">
    <citation type="submission" date="2016-11" db="EMBL/GenBank/DDBJ databases">
        <authorList>
            <person name="Varghese N."/>
            <person name="Submissions S."/>
        </authorList>
    </citation>
    <scope>NUCLEOTIDE SEQUENCE [LARGE SCALE GENOMIC DNA]</scope>
    <source>
        <strain evidence="11">DSM 22623</strain>
    </source>
</reference>
<dbReference type="Pfam" id="PF18962">
    <property type="entry name" value="Por_Secre_tail"/>
    <property type="match status" value="1"/>
</dbReference>
<keyword evidence="4" id="KW-0378">Hydrolase</keyword>
<keyword evidence="11" id="KW-1185">Reference proteome</keyword>
<dbReference type="InterPro" id="IPR026444">
    <property type="entry name" value="Secre_tail"/>
</dbReference>
<proteinExistence type="predicted"/>
<dbReference type="Proteomes" id="UP000184432">
    <property type="component" value="Unassembled WGS sequence"/>
</dbReference>
<keyword evidence="6" id="KW-0119">Carbohydrate metabolism</keyword>
<dbReference type="GO" id="GO:0030245">
    <property type="term" value="P:cellulose catabolic process"/>
    <property type="evidence" value="ECO:0007669"/>
    <property type="project" value="UniProtKB-KW"/>
</dbReference>
<keyword evidence="5" id="KW-0136">Cellulose degradation</keyword>
<evidence type="ECO:0000256" key="8">
    <source>
        <dbReference type="ARBA" id="ARBA00023326"/>
    </source>
</evidence>
<keyword evidence="3" id="KW-0732">Signal</keyword>
<sequence>MNIRERCLLASLFLTIYIMKNFTRFLKKAFVVLGVLCIGFSTNNTLAQQQNFLSVSGNKLYDSTGKEVRLTGVNWFGFETSLYMPHGIWTRDTKSVLQQIKDLGFNTIRVPWCNEMLNPGATIDIPSYGNDPYTGISPMNEVETNITSPIELMDVIVQWCQDNDIKIVLDNHSRAADGFLNEAFWYTDEYSEERWINDWLFMAERYKNFSAVVGMDLNNEPHGSSWGNSNPATDWNEAAERCGNAILEVNPNVLIIVEGVGEFEGDSYWWGGQLMGAEQYPVQLSDPSKLMYSAHEYGPEVATQDWFTASNFPQNMPQIWRDHFHYLYENETSPIFVGEFGIKDQDAFNGIAFTWFTEWVNFMGDIYSWTFWTMNPNSGDTGGILADDWSTVNEWKMDVLRPHFAPFIPNVVGGNGNRPPVASFTTDITSGDAPLTVQFDASGSSDPDNDTLSYSWNFGDGTTATGVGISHVFTQSGTYQVTLTVSDGALNDTQNSTITVGNTTPVTVVADIVASSTGGVAPVTISFDGSASSSSDGSALTYSWVFGDGSTGNGATVAHEYTAAGNYTVTLTATNPDGVSDTASTSVTITASNPPGGDCSFGAPQADPLATIANNSYSNAHVLGSGGPDLSNVTNFTINWDLTNNGLWQFSMNTSNGVPDWWNNLLSNTTSQTFNSAQPSITLSGTGFANLDGAYDVTMDGTNFVMVSKTGNFTIYFSNSGTPPVCQSASKAIGFTDIKLFPNPVINQISISRNESMLGSVITIIDMTGKVIKSTTIDTATKQMTMDISELNSGLYFIKTYQNKQTLTKQFIKK</sequence>
<keyword evidence="8" id="KW-0624">Polysaccharide degradation</keyword>
<dbReference type="OrthoDB" id="9800955at2"/>
<dbReference type="InterPro" id="IPR001547">
    <property type="entry name" value="Glyco_hydro_5"/>
</dbReference>
<dbReference type="CDD" id="cd00146">
    <property type="entry name" value="PKD"/>
    <property type="match status" value="2"/>
</dbReference>
<feature type="domain" description="PKD" evidence="9">
    <location>
        <begin position="420"/>
        <end position="500"/>
    </location>
</feature>
<evidence type="ECO:0000256" key="7">
    <source>
        <dbReference type="ARBA" id="ARBA00023295"/>
    </source>
</evidence>
<dbReference type="Gene3D" id="3.20.20.80">
    <property type="entry name" value="Glycosidases"/>
    <property type="match status" value="1"/>
</dbReference>
<evidence type="ECO:0000256" key="2">
    <source>
        <dbReference type="ARBA" id="ARBA00012601"/>
    </source>
</evidence>
<dbReference type="InterPro" id="IPR000601">
    <property type="entry name" value="PKD_dom"/>
</dbReference>
<dbReference type="SUPFAM" id="SSF49299">
    <property type="entry name" value="PKD domain"/>
    <property type="match status" value="2"/>
</dbReference>
<evidence type="ECO:0000256" key="3">
    <source>
        <dbReference type="ARBA" id="ARBA00022729"/>
    </source>
</evidence>
<dbReference type="SUPFAM" id="SSF51445">
    <property type="entry name" value="(Trans)glycosidases"/>
    <property type="match status" value="1"/>
</dbReference>
<accession>A0A1M6HYX3</accession>
<gene>
    <name evidence="10" type="ORF">SAMN04488508_1075</name>
</gene>
<dbReference type="STRING" id="570521.SAMN04488508_1075"/>
<evidence type="ECO:0000256" key="4">
    <source>
        <dbReference type="ARBA" id="ARBA00022801"/>
    </source>
</evidence>
<protein>
    <recommendedName>
        <fullName evidence="2">cellulase</fullName>
        <ecNumber evidence="2">3.2.1.4</ecNumber>
    </recommendedName>
</protein>
<dbReference type="InterPro" id="IPR013783">
    <property type="entry name" value="Ig-like_fold"/>
</dbReference>
<dbReference type="PROSITE" id="PS50093">
    <property type="entry name" value="PKD"/>
    <property type="match status" value="2"/>
</dbReference>
<feature type="domain" description="PKD" evidence="9">
    <location>
        <begin position="508"/>
        <end position="591"/>
    </location>
</feature>
<dbReference type="Pfam" id="PF00150">
    <property type="entry name" value="Cellulase"/>
    <property type="match status" value="1"/>
</dbReference>
<dbReference type="NCBIfam" id="TIGR04183">
    <property type="entry name" value="Por_Secre_tail"/>
    <property type="match status" value="1"/>
</dbReference>
<dbReference type="PANTHER" id="PTHR35923:SF2">
    <property type="entry name" value="ENDOGLUCANASE"/>
    <property type="match status" value="1"/>
</dbReference>
<dbReference type="PANTHER" id="PTHR35923">
    <property type="entry name" value="MAJOR EXTRACELLULAR ENDOGLUCANASE"/>
    <property type="match status" value="1"/>
</dbReference>
<dbReference type="InterPro" id="IPR017853">
    <property type="entry name" value="GH"/>
</dbReference>
<dbReference type="SMART" id="SM00089">
    <property type="entry name" value="PKD"/>
    <property type="match status" value="2"/>
</dbReference>
<evidence type="ECO:0000313" key="11">
    <source>
        <dbReference type="Proteomes" id="UP000184432"/>
    </source>
</evidence>
<evidence type="ECO:0000259" key="9">
    <source>
        <dbReference type="PROSITE" id="PS50093"/>
    </source>
</evidence>
<name>A0A1M6HYX3_9FLAO</name>
<evidence type="ECO:0000313" key="10">
    <source>
        <dbReference type="EMBL" id="SHJ27449.1"/>
    </source>
</evidence>
<evidence type="ECO:0000256" key="6">
    <source>
        <dbReference type="ARBA" id="ARBA00023277"/>
    </source>
</evidence>
<dbReference type="Gene3D" id="2.60.40.10">
    <property type="entry name" value="Immunoglobulins"/>
    <property type="match status" value="2"/>
</dbReference>
<dbReference type="AlphaFoldDB" id="A0A1M6HYX3"/>
<dbReference type="InterPro" id="IPR022409">
    <property type="entry name" value="PKD/Chitinase_dom"/>
</dbReference>
<evidence type="ECO:0000256" key="5">
    <source>
        <dbReference type="ARBA" id="ARBA00023001"/>
    </source>
</evidence>
<dbReference type="EMBL" id="FQYP01000007">
    <property type="protein sequence ID" value="SHJ27449.1"/>
    <property type="molecule type" value="Genomic_DNA"/>
</dbReference>
<comment type="catalytic activity">
    <reaction evidence="1">
        <text>Endohydrolysis of (1-&gt;4)-beta-D-glucosidic linkages in cellulose, lichenin and cereal beta-D-glucans.</text>
        <dbReference type="EC" id="3.2.1.4"/>
    </reaction>
</comment>
<dbReference type="EC" id="3.2.1.4" evidence="2"/>
<dbReference type="GO" id="GO:0008810">
    <property type="term" value="F:cellulase activity"/>
    <property type="evidence" value="ECO:0007669"/>
    <property type="project" value="UniProtKB-EC"/>
</dbReference>
<dbReference type="InterPro" id="IPR035986">
    <property type="entry name" value="PKD_dom_sf"/>
</dbReference>
<organism evidence="10 11">
    <name type="scientific">Aquimarina spongiae</name>
    <dbReference type="NCBI Taxonomy" id="570521"/>
    <lineage>
        <taxon>Bacteria</taxon>
        <taxon>Pseudomonadati</taxon>
        <taxon>Bacteroidota</taxon>
        <taxon>Flavobacteriia</taxon>
        <taxon>Flavobacteriales</taxon>
        <taxon>Flavobacteriaceae</taxon>
        <taxon>Aquimarina</taxon>
    </lineage>
</organism>